<dbReference type="Pfam" id="PF18308">
    <property type="entry name" value="GGA_N-GAT"/>
    <property type="match status" value="1"/>
</dbReference>
<dbReference type="PANTHER" id="PTHR45905">
    <property type="entry name" value="GOLGI-LOCALIZED, GAMMA-ADAPTIN EAR CONTAINING, ARF BINDING PROTEIN"/>
    <property type="match status" value="1"/>
</dbReference>
<sequence length="685" mass="75924">MADQEDSLEYLLNRATNPAVRELDMDHVMAFCDQVNKELEGPQISVRLLAHKIQSPQEREAEYALATLEACVRNCGQYFHQEIGKFRFLNEVIKVISPKYLGNRTSEKIKKKCIEILYSWKIGLPQETKIAEAYSMLKSQGIVKADPTYIDKSVTYAAPAKPRRADFEDEEKAKMLNRLLKSKNPEDLQAANRLIKNMVKEDVIKSEKISKRINELQTIGNNVQLLQEMIQNYSSQSSASVDREMMKELYESLEKLRPNLFRLASDTDEKDNDGINDILQANDSVMKVMSLYKTKIEGVKDERADVSSLLDLNNDPSKSTPTHTAQNTSSAAMLEDQFEAWGISGSTDDKAANCNSSAMSELNDIFNMAAQPPAVPPTIPQTTVNTSQSLFNTNPTLAMGMFSPLNQPAMMAHQQQTRQQTPAFGAPVQNPSMGLQRFPSPFASMNTSTQLSTQPQKTDQQKPVMPDLDMIGQSLLQQNLGNKELTSTQKGGTSNMTLNQLSNLGTTTSSQSQPQPSLLDLSNPITSISGTATTNGLTMGSPSKTVEIQPLTDIFVPLESIKPGEHQPVTVLDKNNLKILIHIGKDRPRPDVSVMVISTLSTSSNPIRNYVFQAAVPKVMKVKLQPPSANTLPAYNPILPPTAITQIMLLANPKKEKVRLKFKLTYSSDDQTQTEMGEVDTLPVQ</sequence>
<dbReference type="Gene3D" id="1.20.58.160">
    <property type="match status" value="1"/>
</dbReference>
<dbReference type="CDD" id="cd03567">
    <property type="entry name" value="VHS_GGA_metazoan"/>
    <property type="match status" value="1"/>
</dbReference>
<evidence type="ECO:0008006" key="16">
    <source>
        <dbReference type="Google" id="ProtNLM"/>
    </source>
</evidence>
<evidence type="ECO:0000313" key="15">
    <source>
        <dbReference type="Proteomes" id="UP001347796"/>
    </source>
</evidence>
<evidence type="ECO:0000256" key="9">
    <source>
        <dbReference type="ARBA" id="ARBA00023136"/>
    </source>
</evidence>
<feature type="compositionally biased region" description="Low complexity" evidence="10">
    <location>
        <begin position="506"/>
        <end position="520"/>
    </location>
</feature>
<feature type="domain" description="GAT" evidence="13">
    <location>
        <begin position="169"/>
        <end position="297"/>
    </location>
</feature>
<keyword evidence="4" id="KW-0813">Transport</keyword>
<evidence type="ECO:0000256" key="1">
    <source>
        <dbReference type="ARBA" id="ARBA00004150"/>
    </source>
</evidence>
<comment type="similarity">
    <text evidence="3">Belongs to the GGA protein family.</text>
</comment>
<dbReference type="CDD" id="cd14234">
    <property type="entry name" value="GAT_GGA_meta"/>
    <property type="match status" value="1"/>
</dbReference>
<dbReference type="Pfam" id="PF03127">
    <property type="entry name" value="GAT"/>
    <property type="match status" value="1"/>
</dbReference>
<proteinExistence type="inferred from homology"/>
<evidence type="ECO:0000256" key="8">
    <source>
        <dbReference type="ARBA" id="ARBA00023034"/>
    </source>
</evidence>
<evidence type="ECO:0000256" key="3">
    <source>
        <dbReference type="ARBA" id="ARBA00008099"/>
    </source>
</evidence>
<dbReference type="SUPFAM" id="SSF89009">
    <property type="entry name" value="GAT-like domain"/>
    <property type="match status" value="1"/>
</dbReference>
<dbReference type="GO" id="GO:0006886">
    <property type="term" value="P:intracellular protein transport"/>
    <property type="evidence" value="ECO:0007669"/>
    <property type="project" value="InterPro"/>
</dbReference>
<dbReference type="InterPro" id="IPR027422">
    <property type="entry name" value="GGA1-3"/>
</dbReference>
<dbReference type="InterPro" id="IPR002014">
    <property type="entry name" value="VHS_dom"/>
</dbReference>
<evidence type="ECO:0000256" key="5">
    <source>
        <dbReference type="ARBA" id="ARBA00022753"/>
    </source>
</evidence>
<evidence type="ECO:0000256" key="7">
    <source>
        <dbReference type="ARBA" id="ARBA00022927"/>
    </source>
</evidence>
<dbReference type="Pfam" id="PF00790">
    <property type="entry name" value="VHS"/>
    <property type="match status" value="1"/>
</dbReference>
<dbReference type="PROSITE" id="PS50909">
    <property type="entry name" value="GAT"/>
    <property type="match status" value="1"/>
</dbReference>
<dbReference type="Proteomes" id="UP001347796">
    <property type="component" value="Unassembled WGS sequence"/>
</dbReference>
<feature type="region of interest" description="Disordered" evidence="10">
    <location>
        <begin position="485"/>
        <end position="520"/>
    </location>
</feature>
<accession>A0AAN8J8R2</accession>
<dbReference type="AlphaFoldDB" id="A0AAN8J8R2"/>
<dbReference type="FunFam" id="1.20.5.170:FF:000023">
    <property type="entry name" value="ADP-ribosylation factor-binding protein GGA3 isoform X1"/>
    <property type="match status" value="1"/>
</dbReference>
<comment type="caution">
    <text evidence="14">The sequence shown here is derived from an EMBL/GenBank/DDBJ whole genome shotgun (WGS) entry which is preliminary data.</text>
</comment>
<dbReference type="Pfam" id="PF02883">
    <property type="entry name" value="Alpha_adaptinC2"/>
    <property type="match status" value="1"/>
</dbReference>
<dbReference type="InterPro" id="IPR038425">
    <property type="entry name" value="GAT_sf"/>
</dbReference>
<evidence type="ECO:0000313" key="14">
    <source>
        <dbReference type="EMBL" id="KAK6170403.1"/>
    </source>
</evidence>
<dbReference type="InterPro" id="IPR041198">
    <property type="entry name" value="GGA_N-GAT"/>
</dbReference>
<evidence type="ECO:0000256" key="4">
    <source>
        <dbReference type="ARBA" id="ARBA00022448"/>
    </source>
</evidence>
<dbReference type="GO" id="GO:0031901">
    <property type="term" value="C:early endosome membrane"/>
    <property type="evidence" value="ECO:0007669"/>
    <property type="project" value="UniProtKB-SubCell"/>
</dbReference>
<evidence type="ECO:0000259" key="13">
    <source>
        <dbReference type="PROSITE" id="PS50909"/>
    </source>
</evidence>
<dbReference type="Gene3D" id="1.20.5.170">
    <property type="match status" value="1"/>
</dbReference>
<dbReference type="PANTHER" id="PTHR45905:SF1">
    <property type="entry name" value="GOLGI-LOCALIZED, GAMMA-ADAPTIN EAR CONTAINING, ARF BINDING PROTEIN"/>
    <property type="match status" value="1"/>
</dbReference>
<dbReference type="Gene3D" id="2.60.40.1230">
    <property type="match status" value="1"/>
</dbReference>
<feature type="domain" description="GAE" evidence="12">
    <location>
        <begin position="564"/>
        <end position="683"/>
    </location>
</feature>
<dbReference type="GO" id="GO:0031267">
    <property type="term" value="F:small GTPase binding"/>
    <property type="evidence" value="ECO:0007669"/>
    <property type="project" value="InterPro"/>
</dbReference>
<dbReference type="PROSITE" id="PS50179">
    <property type="entry name" value="VHS"/>
    <property type="match status" value="1"/>
</dbReference>
<feature type="domain" description="VHS" evidence="11">
    <location>
        <begin position="15"/>
        <end position="145"/>
    </location>
</feature>
<dbReference type="SUPFAM" id="SSF49348">
    <property type="entry name" value="Clathrin adaptor appendage domain"/>
    <property type="match status" value="1"/>
</dbReference>
<keyword evidence="7" id="KW-0653">Protein transport</keyword>
<evidence type="ECO:0000259" key="12">
    <source>
        <dbReference type="PROSITE" id="PS50180"/>
    </source>
</evidence>
<dbReference type="Gene3D" id="1.25.40.90">
    <property type="match status" value="1"/>
</dbReference>
<evidence type="ECO:0000259" key="11">
    <source>
        <dbReference type="PROSITE" id="PS50179"/>
    </source>
</evidence>
<gene>
    <name evidence="14" type="ORF">SNE40_018808</name>
</gene>
<keyword evidence="15" id="KW-1185">Reference proteome</keyword>
<keyword evidence="6" id="KW-0832">Ubl conjugation</keyword>
<keyword evidence="5" id="KW-0967">Endosome</keyword>
<dbReference type="GO" id="GO:0043130">
    <property type="term" value="F:ubiquitin binding"/>
    <property type="evidence" value="ECO:0007669"/>
    <property type="project" value="InterPro"/>
</dbReference>
<feature type="compositionally biased region" description="Polar residues" evidence="10">
    <location>
        <begin position="485"/>
        <end position="505"/>
    </location>
</feature>
<dbReference type="InterPro" id="IPR008942">
    <property type="entry name" value="ENTH_VHS"/>
</dbReference>
<dbReference type="PROSITE" id="PS50180">
    <property type="entry name" value="GAE"/>
    <property type="match status" value="1"/>
</dbReference>
<comment type="subcellular location">
    <subcellularLocation>
        <location evidence="2">Early endosome membrane</location>
        <topology evidence="2">Peripheral membrane protein</topology>
    </subcellularLocation>
    <subcellularLocation>
        <location evidence="1">Golgi apparatus</location>
        <location evidence="1">trans-Golgi network membrane</location>
        <topology evidence="1">Peripheral membrane protein</topology>
    </subcellularLocation>
</comment>
<dbReference type="InterPro" id="IPR008153">
    <property type="entry name" value="GAE_dom"/>
</dbReference>
<dbReference type="EMBL" id="JAZGQO010000014">
    <property type="protein sequence ID" value="KAK6170403.1"/>
    <property type="molecule type" value="Genomic_DNA"/>
</dbReference>
<protein>
    <recommendedName>
        <fullName evidence="16">ADP-ribosylation factor-binding protein GGA1</fullName>
    </recommendedName>
</protein>
<keyword evidence="9" id="KW-0472">Membrane</keyword>
<feature type="region of interest" description="Disordered" evidence="10">
    <location>
        <begin position="310"/>
        <end position="329"/>
    </location>
</feature>
<dbReference type="SUPFAM" id="SSF48464">
    <property type="entry name" value="ENTH/VHS domain"/>
    <property type="match status" value="1"/>
</dbReference>
<dbReference type="SMART" id="SM00809">
    <property type="entry name" value="Alpha_adaptinC2"/>
    <property type="match status" value="1"/>
</dbReference>
<name>A0AAN8J8R2_PATCE</name>
<reference evidence="14 15" key="1">
    <citation type="submission" date="2024-01" db="EMBL/GenBank/DDBJ databases">
        <title>The genome of the rayed Mediterranean limpet Patella caerulea (Linnaeus, 1758).</title>
        <authorList>
            <person name="Anh-Thu Weber A."/>
            <person name="Halstead-Nussloch G."/>
        </authorList>
    </citation>
    <scope>NUCLEOTIDE SEQUENCE [LARGE SCALE GENOMIC DNA]</scope>
    <source>
        <strain evidence="14">AATW-2023a</strain>
        <tissue evidence="14">Whole specimen</tissue>
    </source>
</reference>
<evidence type="ECO:0000256" key="6">
    <source>
        <dbReference type="ARBA" id="ARBA00022843"/>
    </source>
</evidence>
<dbReference type="InterPro" id="IPR013041">
    <property type="entry name" value="Clathrin_app_Ig-like_sf"/>
</dbReference>
<evidence type="ECO:0000256" key="2">
    <source>
        <dbReference type="ARBA" id="ARBA00004220"/>
    </source>
</evidence>
<dbReference type="InterPro" id="IPR008152">
    <property type="entry name" value="Clathrin_a/b/g-adaptin_app_Ig"/>
</dbReference>
<dbReference type="GO" id="GO:0005802">
    <property type="term" value="C:trans-Golgi network"/>
    <property type="evidence" value="ECO:0007669"/>
    <property type="project" value="InterPro"/>
</dbReference>
<dbReference type="GO" id="GO:0006893">
    <property type="term" value="P:Golgi to plasma membrane transport"/>
    <property type="evidence" value="ECO:0007669"/>
    <property type="project" value="TreeGrafter"/>
</dbReference>
<keyword evidence="8" id="KW-0333">Golgi apparatus</keyword>
<dbReference type="InterPro" id="IPR004152">
    <property type="entry name" value="GAT_dom"/>
</dbReference>
<evidence type="ECO:0000256" key="10">
    <source>
        <dbReference type="SAM" id="MobiDB-lite"/>
    </source>
</evidence>
<dbReference type="GO" id="GO:0035091">
    <property type="term" value="F:phosphatidylinositol binding"/>
    <property type="evidence" value="ECO:0007669"/>
    <property type="project" value="InterPro"/>
</dbReference>
<dbReference type="GO" id="GO:0034394">
    <property type="term" value="P:protein localization to cell surface"/>
    <property type="evidence" value="ECO:0007669"/>
    <property type="project" value="TreeGrafter"/>
</dbReference>
<organism evidence="14 15">
    <name type="scientific">Patella caerulea</name>
    <name type="common">Rayed Mediterranean limpet</name>
    <dbReference type="NCBI Taxonomy" id="87958"/>
    <lineage>
        <taxon>Eukaryota</taxon>
        <taxon>Metazoa</taxon>
        <taxon>Spiralia</taxon>
        <taxon>Lophotrochozoa</taxon>
        <taxon>Mollusca</taxon>
        <taxon>Gastropoda</taxon>
        <taxon>Patellogastropoda</taxon>
        <taxon>Patelloidea</taxon>
        <taxon>Patellidae</taxon>
        <taxon>Patella</taxon>
    </lineage>
</organism>
<dbReference type="SMART" id="SM00288">
    <property type="entry name" value="VHS"/>
    <property type="match status" value="1"/>
</dbReference>